<dbReference type="InterPro" id="IPR050641">
    <property type="entry name" value="RIFMO-like"/>
</dbReference>
<proteinExistence type="predicted"/>
<dbReference type="OrthoDB" id="8670884at2"/>
<reference evidence="6" key="1">
    <citation type="journal article" date="2016" name="Genome Announc.">
        <title>Draft Genome Sequences of Five Rapidly Growing Mycobacterium Species, M. thermoresistibile, M. fortuitum subsp. acetamidolyticum, M. canariasense, M. brisbanense, and M. novocastrense.</title>
        <authorList>
            <person name="Katahira K."/>
            <person name="Ogura Y."/>
            <person name="Gotoh Y."/>
            <person name="Hayashi T."/>
        </authorList>
    </citation>
    <scope>NUCLEOTIDE SEQUENCE [LARGE SCALE GENOMIC DNA]</scope>
    <source>
        <strain evidence="6">JCM15654</strain>
    </source>
</reference>
<dbReference type="Gene3D" id="3.30.70.2450">
    <property type="match status" value="1"/>
</dbReference>
<dbReference type="PANTHER" id="PTHR43004">
    <property type="entry name" value="TRK SYSTEM POTASSIUM UPTAKE PROTEIN"/>
    <property type="match status" value="1"/>
</dbReference>
<keyword evidence="2" id="KW-0285">Flavoprotein</keyword>
<evidence type="ECO:0000256" key="3">
    <source>
        <dbReference type="ARBA" id="ARBA00022827"/>
    </source>
</evidence>
<reference evidence="6" key="2">
    <citation type="submission" date="2016-02" db="EMBL/GenBank/DDBJ databases">
        <title>Draft genome sequence of five rapidly growing Mycobacterium species.</title>
        <authorList>
            <person name="Katahira K."/>
            <person name="Gotou Y."/>
            <person name="Iida K."/>
            <person name="Ogura Y."/>
            <person name="Hayashi T."/>
        </authorList>
    </citation>
    <scope>NUCLEOTIDE SEQUENCE [LARGE SCALE GENOMIC DNA]</scope>
    <source>
        <strain evidence="6">JCM15654</strain>
    </source>
</reference>
<dbReference type="STRING" id="146020.RMCB_0929"/>
<keyword evidence="6" id="KW-1185">Reference proteome</keyword>
<evidence type="ECO:0000256" key="2">
    <source>
        <dbReference type="ARBA" id="ARBA00022630"/>
    </source>
</evidence>
<dbReference type="GO" id="GO:0016709">
    <property type="term" value="F:oxidoreductase activity, acting on paired donors, with incorporation or reduction of molecular oxygen, NAD(P)H as one donor, and incorporation of one atom of oxygen"/>
    <property type="evidence" value="ECO:0007669"/>
    <property type="project" value="UniProtKB-ARBA"/>
</dbReference>
<dbReference type="InterPro" id="IPR036188">
    <property type="entry name" value="FAD/NAD-bd_sf"/>
</dbReference>
<dbReference type="Pfam" id="PF01494">
    <property type="entry name" value="FAD_binding_3"/>
    <property type="match status" value="1"/>
</dbReference>
<dbReference type="PRINTS" id="PR00420">
    <property type="entry name" value="RNGMNOXGNASE"/>
</dbReference>
<dbReference type="SUPFAM" id="SSF51905">
    <property type="entry name" value="FAD/NAD(P)-binding domain"/>
    <property type="match status" value="1"/>
</dbReference>
<organism evidence="5 6">
    <name type="scientific">Mycolicibacterium brisbanense</name>
    <dbReference type="NCBI Taxonomy" id="146020"/>
    <lineage>
        <taxon>Bacteria</taxon>
        <taxon>Bacillati</taxon>
        <taxon>Actinomycetota</taxon>
        <taxon>Actinomycetes</taxon>
        <taxon>Mycobacteriales</taxon>
        <taxon>Mycobacteriaceae</taxon>
        <taxon>Mycolicibacterium</taxon>
    </lineage>
</organism>
<feature type="domain" description="FAD-binding" evidence="4">
    <location>
        <begin position="5"/>
        <end position="333"/>
    </location>
</feature>
<dbReference type="Gene3D" id="3.50.50.60">
    <property type="entry name" value="FAD/NAD(P)-binding domain"/>
    <property type="match status" value="1"/>
</dbReference>
<protein>
    <submittedName>
        <fullName evidence="5">2-polyprenyl-6-methoxyphenol hydroxylase-like oxidoreductase</fullName>
    </submittedName>
</protein>
<dbReference type="PANTHER" id="PTHR43004:SF19">
    <property type="entry name" value="BINDING MONOOXYGENASE, PUTATIVE (JCVI)-RELATED"/>
    <property type="match status" value="1"/>
</dbReference>
<name>A0A100VVU4_9MYCO</name>
<dbReference type="GO" id="GO:0071949">
    <property type="term" value="F:FAD binding"/>
    <property type="evidence" value="ECO:0007669"/>
    <property type="project" value="InterPro"/>
</dbReference>
<dbReference type="InterPro" id="IPR002938">
    <property type="entry name" value="FAD-bd"/>
</dbReference>
<evidence type="ECO:0000259" key="4">
    <source>
        <dbReference type="Pfam" id="PF01494"/>
    </source>
</evidence>
<keyword evidence="3" id="KW-0274">FAD</keyword>
<sequence>MGTGEVLVVGAGPTGLMLACELALGGAAVTVLEERTTTPNITRAFAVHARTLELLDGRGLVDELMARGVPVHEVAPPGGRTLDLRELPTQFGMVLIVPQSGTEHVLEERAAQLGVTVRRGAEVVGLRQDDDGVTVELAGGDRLRADYVVGCDGAHSAVRELLGIDFVGKQYATHILLADVRLAEQPTETLFGRTSADGVVLFVPFGDGWFRAIAWDRSREQAPLDEPVTLDEMRDAFNRIAGEDFGMSDMRWSSRFLSERRQARHYRSGRVFLAGDAAHVHSPLGGQGMNTGLGDAINLGWKLAAAVRGQAPPWLLDSYERERHPVGERVLQMTDAFNQIVLGSPVTRRARALVLATVLRIPRTRRFVAELLSGIGIAYPHARGEDWLVGRRMADVKCGNSRLYELLRAGKFVLVTAAPVDVAGCDVVQAIDNRPELPDAVLVRPDGYVAWASERLPRSSDVRAAIAHWTRA</sequence>
<dbReference type="Pfam" id="PF21274">
    <property type="entry name" value="Rng_hyd_C"/>
    <property type="match status" value="1"/>
</dbReference>
<dbReference type="Proteomes" id="UP000069620">
    <property type="component" value="Unassembled WGS sequence"/>
</dbReference>
<dbReference type="Gene3D" id="3.40.30.120">
    <property type="match status" value="1"/>
</dbReference>
<evidence type="ECO:0000313" key="6">
    <source>
        <dbReference type="Proteomes" id="UP000069620"/>
    </source>
</evidence>
<dbReference type="AlphaFoldDB" id="A0A100VVU4"/>
<gene>
    <name evidence="5" type="ORF">RMCB_0929</name>
</gene>
<dbReference type="RefSeq" id="WP_072278409.1">
    <property type="nucleotide sequence ID" value="NZ_BCSX01000011.1"/>
</dbReference>
<evidence type="ECO:0000313" key="5">
    <source>
        <dbReference type="EMBL" id="GAS86833.1"/>
    </source>
</evidence>
<comment type="caution">
    <text evidence="5">The sequence shown here is derived from an EMBL/GenBank/DDBJ whole genome shotgun (WGS) entry which is preliminary data.</text>
</comment>
<accession>A0A100VVU4</accession>
<evidence type="ECO:0000256" key="1">
    <source>
        <dbReference type="ARBA" id="ARBA00001974"/>
    </source>
</evidence>
<comment type="cofactor">
    <cofactor evidence="1">
        <name>FAD</name>
        <dbReference type="ChEBI" id="CHEBI:57692"/>
    </cofactor>
</comment>
<dbReference type="EMBL" id="BCSX01000011">
    <property type="protein sequence ID" value="GAS86833.1"/>
    <property type="molecule type" value="Genomic_DNA"/>
</dbReference>